<dbReference type="PANTHER" id="PTHR44267">
    <property type="entry name" value="WD REPEAT-CONTAINING PROTEIN 43"/>
    <property type="match status" value="1"/>
</dbReference>
<dbReference type="SUPFAM" id="SSF69322">
    <property type="entry name" value="Tricorn protease domain 2"/>
    <property type="match status" value="1"/>
</dbReference>
<feature type="region of interest" description="Disordered" evidence="4">
    <location>
        <begin position="442"/>
        <end position="524"/>
    </location>
</feature>
<feature type="region of interest" description="Disordered" evidence="4">
    <location>
        <begin position="705"/>
        <end position="934"/>
    </location>
</feature>
<evidence type="ECO:0000256" key="1">
    <source>
        <dbReference type="ARBA" id="ARBA00004123"/>
    </source>
</evidence>
<keyword evidence="7" id="KW-1185">Reference proteome</keyword>
<dbReference type="OrthoDB" id="30195at2759"/>
<reference evidence="6 7" key="1">
    <citation type="submission" date="2015-01" db="EMBL/GenBank/DDBJ databases">
        <title>The Genome Sequence of Fonsecaea pedrosoi CBS 271.37.</title>
        <authorList>
            <consortium name="The Broad Institute Genomics Platform"/>
            <person name="Cuomo C."/>
            <person name="de Hoog S."/>
            <person name="Gorbushina A."/>
            <person name="Stielow B."/>
            <person name="Teixiera M."/>
            <person name="Abouelleil A."/>
            <person name="Chapman S.B."/>
            <person name="Priest M."/>
            <person name="Young S.K."/>
            <person name="Wortman J."/>
            <person name="Nusbaum C."/>
            <person name="Birren B."/>
        </authorList>
    </citation>
    <scope>NUCLEOTIDE SEQUENCE [LARGE SCALE GENOMIC DNA]</scope>
    <source>
        <strain evidence="6 7">CBS 271.37</strain>
    </source>
</reference>
<dbReference type="InterPro" id="IPR007148">
    <property type="entry name" value="SSU_processome_Utp12"/>
</dbReference>
<dbReference type="HOGENOM" id="CLU_009553_0_0_1"/>
<feature type="compositionally biased region" description="Acidic residues" evidence="4">
    <location>
        <begin position="452"/>
        <end position="465"/>
    </location>
</feature>
<sequence length="934" mass="100988">MGRKDSQKSVSKISSASSPAVAASANTRKVSVLKSAFAPSQLQLHLFASVIQSFDVHQLRIHDATTGRLRSQHETRAGSKITCLDWGYYGAAYRERLQSASKKKRKRNSQSSDGAVIAYGTNYSQICMFSPAEGRIVGTLSGGHERGVRDFKFSCADYLYGWSIGEDAQLIQWDLANDQPIRTINLPDPAISILASPTQNAPHIICASSTPFTIDLVSSDDFRIDRFDSFKTPVQSLCRSGSDVAGTSGYFLAADSGRYVNVYDISQKRLVRTLVAGSGVISIELATPAVETTDTLLQQVLCVVTKEGTVELFPRPFAENQQVNGDLKSSRKNLTKKASASIRLVAPGSKVKTVPIVAGIVQGSDVVLVSADGGVDLAFQKVRWQDEGNGEILFDGVKEVLRATSTSTLNTATLNGVKDLGKSHVDESRTVVINGEAVAAPLDPAIPISDSESAEESEDDEESESANEAVTRAKDEDAGQDGEGSMIDSDEEMADAEEAEDSASGKAATDAEGEEGEPSFGDMLASKHPHEISIASAIPQRDTSALILKPGQTTIPSGMSLSTVLTQSLRTNDTSLLEACLHTLDMSIVKSTIQRLDSTLAGVLLSRLAERLASRPGRYGHLITWVQWTCICHGGAIASQPGVAAKVRTLYEVLNARMKTLDDLLLLKGKLDMLDAQLDYRKQLLAQRYAGSRKGRNEPGIVYIEGEDNWDSDDEDLDEDIARPTKKSRTKPQRDLDELVGDDDEEEDDGDLMPLENGVEDTSSDNEEDDDSEEDEDEEEQPKMNGIRHGGNFVDDEAEVSNAEESDPDDDGPSPAGLETPSAASSDNEEGSSDDDEDEEDEEEDSEMDSFINDGSVDFEEEEGDEVRVPGDSSDDEGANDHVDVPEETQPVPKSTPLNKKGKANGKDDVDMDLDTPRSNQKSKNKAGKKTNRI</sequence>
<dbReference type="Pfam" id="PF04003">
    <property type="entry name" value="Utp12"/>
    <property type="match status" value="1"/>
</dbReference>
<keyword evidence="2" id="KW-0539">Nucleus</keyword>
<evidence type="ECO:0000256" key="3">
    <source>
        <dbReference type="ARBA" id="ARBA00038335"/>
    </source>
</evidence>
<comment type="subcellular location">
    <subcellularLocation>
        <location evidence="1">Nucleus</location>
    </subcellularLocation>
</comment>
<dbReference type="EMBL" id="KN846977">
    <property type="protein sequence ID" value="KIW74273.1"/>
    <property type="molecule type" value="Genomic_DNA"/>
</dbReference>
<feature type="compositionally biased region" description="Acidic residues" evidence="4">
    <location>
        <begin position="758"/>
        <end position="780"/>
    </location>
</feature>
<feature type="compositionally biased region" description="Acidic residues" evidence="4">
    <location>
        <begin position="827"/>
        <end position="848"/>
    </location>
</feature>
<dbReference type="GO" id="GO:0000462">
    <property type="term" value="P:maturation of SSU-rRNA from tricistronic rRNA transcript (SSU-rRNA, 5.8S rRNA, LSU-rRNA)"/>
    <property type="evidence" value="ECO:0007669"/>
    <property type="project" value="TreeGrafter"/>
</dbReference>
<dbReference type="AlphaFoldDB" id="A0A0D2G0E7"/>
<dbReference type="InterPro" id="IPR015943">
    <property type="entry name" value="WD40/YVTN_repeat-like_dom_sf"/>
</dbReference>
<proteinExistence type="inferred from homology"/>
<dbReference type="STRING" id="1442368.A0A0D2G0E7"/>
<evidence type="ECO:0000313" key="7">
    <source>
        <dbReference type="Proteomes" id="UP000053029"/>
    </source>
</evidence>
<feature type="compositionally biased region" description="Acidic residues" evidence="4">
    <location>
        <begin position="738"/>
        <end position="751"/>
    </location>
</feature>
<name>A0A0D2G0E7_9EURO</name>
<evidence type="ECO:0000256" key="2">
    <source>
        <dbReference type="ARBA" id="ARBA00023242"/>
    </source>
</evidence>
<evidence type="ECO:0000313" key="6">
    <source>
        <dbReference type="EMBL" id="KIW74273.1"/>
    </source>
</evidence>
<protein>
    <recommendedName>
        <fullName evidence="5">Small-subunit processome Utp12 domain-containing protein</fullName>
    </recommendedName>
</protein>
<gene>
    <name evidence="6" type="ORF">Z517_12213</name>
</gene>
<evidence type="ECO:0000256" key="4">
    <source>
        <dbReference type="SAM" id="MobiDB-lite"/>
    </source>
</evidence>
<dbReference type="GeneID" id="25311703"/>
<dbReference type="RefSeq" id="XP_013278081.1">
    <property type="nucleotide sequence ID" value="XM_013422627.1"/>
</dbReference>
<dbReference type="VEuPathDB" id="FungiDB:Z517_12213"/>
<feature type="compositionally biased region" description="Acidic residues" evidence="4">
    <location>
        <begin position="794"/>
        <end position="812"/>
    </location>
</feature>
<dbReference type="Proteomes" id="UP000053029">
    <property type="component" value="Unassembled WGS sequence"/>
</dbReference>
<comment type="similarity">
    <text evidence="3">Belongs to the UTP5 family.</text>
</comment>
<dbReference type="GO" id="GO:0032040">
    <property type="term" value="C:small-subunit processome"/>
    <property type="evidence" value="ECO:0007669"/>
    <property type="project" value="UniProtKB-ARBA"/>
</dbReference>
<feature type="compositionally biased region" description="Acidic residues" evidence="4">
    <location>
        <begin position="488"/>
        <end position="501"/>
    </location>
</feature>
<dbReference type="PANTHER" id="PTHR44267:SF1">
    <property type="entry name" value="WD REPEAT-CONTAINING PROTEIN 43"/>
    <property type="match status" value="1"/>
</dbReference>
<dbReference type="Gene3D" id="2.130.10.10">
    <property type="entry name" value="YVTN repeat-like/Quinoprotein amine dehydrogenase"/>
    <property type="match status" value="1"/>
</dbReference>
<evidence type="ECO:0000259" key="5">
    <source>
        <dbReference type="Pfam" id="PF04003"/>
    </source>
</evidence>
<feature type="compositionally biased region" description="Basic residues" evidence="4">
    <location>
        <begin position="921"/>
        <end position="934"/>
    </location>
</feature>
<feature type="compositionally biased region" description="Acidic residues" evidence="4">
    <location>
        <begin position="705"/>
        <end position="719"/>
    </location>
</feature>
<feature type="domain" description="Small-subunit processome Utp12" evidence="5">
    <location>
        <begin position="572"/>
        <end position="675"/>
    </location>
</feature>
<accession>A0A0D2G0E7</accession>
<dbReference type="InterPro" id="IPR052414">
    <property type="entry name" value="U3_snoRNA-assoc_WDR"/>
</dbReference>
<organism evidence="6 7">
    <name type="scientific">Fonsecaea pedrosoi CBS 271.37</name>
    <dbReference type="NCBI Taxonomy" id="1442368"/>
    <lineage>
        <taxon>Eukaryota</taxon>
        <taxon>Fungi</taxon>
        <taxon>Dikarya</taxon>
        <taxon>Ascomycota</taxon>
        <taxon>Pezizomycotina</taxon>
        <taxon>Eurotiomycetes</taxon>
        <taxon>Chaetothyriomycetidae</taxon>
        <taxon>Chaetothyriales</taxon>
        <taxon>Herpotrichiellaceae</taxon>
        <taxon>Fonsecaea</taxon>
    </lineage>
</organism>